<dbReference type="InterPro" id="IPR052188">
    <property type="entry name" value="Ni-pincer_cofactor_biosynth"/>
</dbReference>
<dbReference type="PANTHER" id="PTHR43169">
    <property type="entry name" value="EXSB FAMILY PROTEIN"/>
    <property type="match status" value="1"/>
</dbReference>
<proteinExistence type="predicted"/>
<dbReference type="STRING" id="522772.Dacet_2274"/>
<accession>D4H313</accession>
<dbReference type="InterPro" id="IPR014729">
    <property type="entry name" value="Rossmann-like_a/b/a_fold"/>
</dbReference>
<dbReference type="PaxDb" id="522772-Dacet_2274"/>
<dbReference type="KEGG" id="dap:Dacet_2274"/>
<feature type="domain" description="NAD/GMP synthase" evidence="1">
    <location>
        <begin position="8"/>
        <end position="77"/>
    </location>
</feature>
<gene>
    <name evidence="2" type="ordered locus">Dacet_2274</name>
</gene>
<dbReference type="Gene3D" id="3.40.50.620">
    <property type="entry name" value="HUPs"/>
    <property type="match status" value="1"/>
</dbReference>
<dbReference type="SUPFAM" id="SSF52402">
    <property type="entry name" value="Adenine nucleotide alpha hydrolases-like"/>
    <property type="match status" value="1"/>
</dbReference>
<dbReference type="eggNOG" id="COG1606">
    <property type="taxonomic scope" value="Bacteria"/>
</dbReference>
<organism evidence="2 3">
    <name type="scientific">Denitrovibrio acetiphilus (strain DSM 12809 / NBRC 114555 / N2460)</name>
    <dbReference type="NCBI Taxonomy" id="522772"/>
    <lineage>
        <taxon>Bacteria</taxon>
        <taxon>Pseudomonadati</taxon>
        <taxon>Deferribacterota</taxon>
        <taxon>Deferribacteres</taxon>
        <taxon>Deferribacterales</taxon>
        <taxon>Geovibrionaceae</taxon>
        <taxon>Denitrovibrio</taxon>
    </lineage>
</organism>
<dbReference type="GO" id="GO:0006163">
    <property type="term" value="P:purine nucleotide metabolic process"/>
    <property type="evidence" value="ECO:0007669"/>
    <property type="project" value="UniProtKB-ARBA"/>
</dbReference>
<evidence type="ECO:0000313" key="3">
    <source>
        <dbReference type="Proteomes" id="UP000002012"/>
    </source>
</evidence>
<dbReference type="Proteomes" id="UP000002012">
    <property type="component" value="Chromosome"/>
</dbReference>
<dbReference type="PANTHER" id="PTHR43169:SF2">
    <property type="entry name" value="NAD_GMP SYNTHASE DOMAIN-CONTAINING PROTEIN"/>
    <property type="match status" value="1"/>
</dbReference>
<dbReference type="RefSeq" id="WP_013011538.1">
    <property type="nucleotide sequence ID" value="NC_013943.1"/>
</dbReference>
<dbReference type="AlphaFoldDB" id="D4H313"/>
<evidence type="ECO:0000259" key="1">
    <source>
        <dbReference type="Pfam" id="PF02540"/>
    </source>
</evidence>
<dbReference type="InterPro" id="IPR022310">
    <property type="entry name" value="NAD/GMP_synthase"/>
</dbReference>
<protein>
    <submittedName>
        <fullName evidence="2">Queuosine synthesis-like protein</fullName>
    </submittedName>
</protein>
<evidence type="ECO:0000313" key="2">
    <source>
        <dbReference type="EMBL" id="ADD69036.1"/>
    </source>
</evidence>
<name>D4H313_DENA2</name>
<dbReference type="EMBL" id="CP001968">
    <property type="protein sequence ID" value="ADD69036.1"/>
    <property type="molecule type" value="Genomic_DNA"/>
</dbReference>
<dbReference type="HOGENOM" id="CLU_061181_3_1_0"/>
<dbReference type="InParanoid" id="D4H313"/>
<keyword evidence="3" id="KW-1185">Reference proteome</keyword>
<dbReference type="Pfam" id="PF02540">
    <property type="entry name" value="NAD_synthase"/>
    <property type="match status" value="1"/>
</dbReference>
<reference evidence="2 3" key="1">
    <citation type="journal article" date="2010" name="Stand. Genomic Sci.">
        <title>Complete genome sequence of Denitrovibrio acetiphilus type strain (N2460).</title>
        <authorList>
            <person name="Kiss H."/>
            <person name="Lang E."/>
            <person name="Lapidus A."/>
            <person name="Copeland A."/>
            <person name="Nolan M."/>
            <person name="Glavina Del Rio T."/>
            <person name="Chen F."/>
            <person name="Lucas S."/>
            <person name="Tice H."/>
            <person name="Cheng J.F."/>
            <person name="Han C."/>
            <person name="Goodwin L."/>
            <person name="Pitluck S."/>
            <person name="Liolios K."/>
            <person name="Pati A."/>
            <person name="Ivanova N."/>
            <person name="Mavromatis K."/>
            <person name="Chen A."/>
            <person name="Palaniappan K."/>
            <person name="Land M."/>
            <person name="Hauser L."/>
            <person name="Chang Y.J."/>
            <person name="Jeffries C.D."/>
            <person name="Detter J.C."/>
            <person name="Brettin T."/>
            <person name="Spring S."/>
            <person name="Rohde M."/>
            <person name="Goker M."/>
            <person name="Woyke T."/>
            <person name="Bristow J."/>
            <person name="Eisen J.A."/>
            <person name="Markowitz V."/>
            <person name="Hugenholtz P."/>
            <person name="Kyrpides N.C."/>
            <person name="Klenk H.P."/>
        </authorList>
    </citation>
    <scope>NUCLEOTIDE SEQUENCE [LARGE SCALE GENOMIC DNA]</scope>
    <source>
        <strain evidence="3">DSM 12809 / NBRC 114555 / N2460</strain>
    </source>
</reference>
<sequence length="223" mass="24804">MKAYFSKYNNAIVALSGGADSAAVLMLAAEHIGKNNVLAVTCVNQHFFESELENAAKIAAILGVRHQSYTVEMPNEFYLGGNEKCYYCKKAVMSGMLKMKGFDTIFDGTNADDDLTERQGSRAAKEMGVISPLYELGLGKEYTKTKCNKLTGIDFLDESCKATRFDGSFDTQGLDRVALFETPLRHKLPGIRYRIDRRYVEFKKPLTLSEADFQAVTSQKALC</sequence>